<feature type="region of interest" description="Disordered" evidence="1">
    <location>
        <begin position="17"/>
        <end position="42"/>
    </location>
</feature>
<name>A0A841TG20_9BACL</name>
<dbReference type="EMBL" id="JACJVN010000031">
    <property type="protein sequence ID" value="MBB6677411.1"/>
    <property type="molecule type" value="Genomic_DNA"/>
</dbReference>
<evidence type="ECO:0000313" key="2">
    <source>
        <dbReference type="EMBL" id="MBB6677411.1"/>
    </source>
</evidence>
<dbReference type="Proteomes" id="UP000574133">
    <property type="component" value="Unassembled WGS sequence"/>
</dbReference>
<protein>
    <submittedName>
        <fullName evidence="2">Uncharacterized protein</fullName>
    </submittedName>
</protein>
<evidence type="ECO:0000313" key="3">
    <source>
        <dbReference type="Proteomes" id="UP000574133"/>
    </source>
</evidence>
<dbReference type="Pfam" id="PF20074">
    <property type="entry name" value="DUF6470"/>
    <property type="match status" value="1"/>
</dbReference>
<evidence type="ECO:0000256" key="1">
    <source>
        <dbReference type="SAM" id="MobiDB-lite"/>
    </source>
</evidence>
<organism evidence="2 3">
    <name type="scientific">Cohnella lubricantis</name>
    <dbReference type="NCBI Taxonomy" id="2163172"/>
    <lineage>
        <taxon>Bacteria</taxon>
        <taxon>Bacillati</taxon>
        <taxon>Bacillota</taxon>
        <taxon>Bacilli</taxon>
        <taxon>Bacillales</taxon>
        <taxon>Paenibacillaceae</taxon>
        <taxon>Cohnella</taxon>
    </lineage>
</organism>
<dbReference type="RefSeq" id="WP_185178690.1">
    <property type="nucleotide sequence ID" value="NZ_CBCSEP010000003.1"/>
</dbReference>
<accession>A0A841TG20</accession>
<reference evidence="2 3" key="1">
    <citation type="submission" date="2020-08" db="EMBL/GenBank/DDBJ databases">
        <title>Cohnella phylogeny.</title>
        <authorList>
            <person name="Dunlap C."/>
        </authorList>
    </citation>
    <scope>NUCLEOTIDE SEQUENCE [LARGE SCALE GENOMIC DNA]</scope>
    <source>
        <strain evidence="2 3">DSM 103658</strain>
    </source>
</reference>
<keyword evidence="3" id="KW-1185">Reference proteome</keyword>
<gene>
    <name evidence="2" type="ORF">H4Q31_08755</name>
</gene>
<proteinExistence type="predicted"/>
<dbReference type="InterPro" id="IPR045527">
    <property type="entry name" value="DUF6470"/>
</dbReference>
<comment type="caution">
    <text evidence="2">The sequence shown here is derived from an EMBL/GenBank/DDBJ whole genome shotgun (WGS) entry which is preliminary data.</text>
</comment>
<sequence length="189" mass="20600">MNLQRLSIHQTFGQIGMKAEPGSQSIRSPRGDQSIRQQPADLQIKSPPGRLAIDSAAAWDALGKGGNLAWSSRIYSQSKNILLQGIAKTAQDGERMGDLLSPGNPFAQIARSDALADRPSVSYTGAAGYMNVKVSYAPQDASVQVTPHKAEISYTPRKPEVQYHPGSVDIYSRQRNSIDIHVSEYDLYS</sequence>
<dbReference type="AlphaFoldDB" id="A0A841TG20"/>